<feature type="chain" id="PRO_5015717705" description="DUF1579 domain-containing protein" evidence="1">
    <location>
        <begin position="22"/>
        <end position="168"/>
    </location>
</feature>
<comment type="caution">
    <text evidence="2">The sequence shown here is derived from an EMBL/GenBank/DDBJ whole genome shotgun (WGS) entry which is preliminary data.</text>
</comment>
<gene>
    <name evidence="2" type="ORF">C7449_101702</name>
</gene>
<evidence type="ECO:0000313" key="3">
    <source>
        <dbReference type="Proteomes" id="UP000241247"/>
    </source>
</evidence>
<sequence length="168" mass="17576">MRSFKILPVLISLLWSGGPAAADEGPFLQSLAGTWSGKGTVIMKIGRQPINVSCSLSSTAQAASVVMKGTCRGLLVVTRRISAELNAGSAGYSGIYIGPSGGQSALSGTRRGNAIDLSVRWGKDVNGDRTARMIIQLVGADGLRLRTIDKDLSTGKEVATCDIVLQRN</sequence>
<reference evidence="2 3" key="1">
    <citation type="submission" date="2018-04" db="EMBL/GenBank/DDBJ databases">
        <title>Genomic Encyclopedia of Type Strains, Phase IV (KMG-IV): sequencing the most valuable type-strain genomes for metagenomic binning, comparative biology and taxonomic classification.</title>
        <authorList>
            <person name="Goeker M."/>
        </authorList>
    </citation>
    <scope>NUCLEOTIDE SEQUENCE [LARGE SCALE GENOMIC DNA]</scope>
    <source>
        <strain evidence="2 3">DSM 7138</strain>
    </source>
</reference>
<dbReference type="RefSeq" id="WP_108001437.1">
    <property type="nucleotide sequence ID" value="NZ_JBHEEX010000021.1"/>
</dbReference>
<evidence type="ECO:0000256" key="1">
    <source>
        <dbReference type="SAM" id="SignalP"/>
    </source>
</evidence>
<evidence type="ECO:0000313" key="2">
    <source>
        <dbReference type="EMBL" id="PTM99031.1"/>
    </source>
</evidence>
<protein>
    <recommendedName>
        <fullName evidence="4">DUF1579 domain-containing protein</fullName>
    </recommendedName>
</protein>
<dbReference type="EMBL" id="PZZZ01000001">
    <property type="protein sequence ID" value="PTM99031.1"/>
    <property type="molecule type" value="Genomic_DNA"/>
</dbReference>
<dbReference type="OrthoDB" id="7889051at2"/>
<organism evidence="2 3">
    <name type="scientific">Mycoplana dimorpha</name>
    <dbReference type="NCBI Taxonomy" id="28320"/>
    <lineage>
        <taxon>Bacteria</taxon>
        <taxon>Pseudomonadati</taxon>
        <taxon>Pseudomonadota</taxon>
        <taxon>Alphaproteobacteria</taxon>
        <taxon>Hyphomicrobiales</taxon>
        <taxon>Rhizobiaceae</taxon>
        <taxon>Mycoplana</taxon>
    </lineage>
</organism>
<dbReference type="Proteomes" id="UP000241247">
    <property type="component" value="Unassembled WGS sequence"/>
</dbReference>
<dbReference type="AlphaFoldDB" id="A0A2T5BJ65"/>
<feature type="signal peptide" evidence="1">
    <location>
        <begin position="1"/>
        <end position="21"/>
    </location>
</feature>
<evidence type="ECO:0008006" key="4">
    <source>
        <dbReference type="Google" id="ProtNLM"/>
    </source>
</evidence>
<keyword evidence="3" id="KW-1185">Reference proteome</keyword>
<accession>A0A2T5BJ65</accession>
<name>A0A2T5BJ65_MYCDI</name>
<keyword evidence="1" id="KW-0732">Signal</keyword>
<proteinExistence type="predicted"/>